<feature type="domain" description="CoA-binding" evidence="2">
    <location>
        <begin position="10"/>
        <end position="105"/>
    </location>
</feature>
<dbReference type="Gene3D" id="3.40.50.261">
    <property type="entry name" value="Succinyl-CoA synthetase domains"/>
    <property type="match status" value="2"/>
</dbReference>
<reference evidence="3 4" key="1">
    <citation type="submission" date="2020-07" db="EMBL/GenBank/DDBJ databases">
        <title>Taxonomic revisions and descriptions of new bacterial species based on genomic comparisons in the high-G+C-content subgroup of the family Alcaligenaceae.</title>
        <authorList>
            <person name="Szabo A."/>
            <person name="Felfoldi T."/>
        </authorList>
    </citation>
    <scope>NUCLEOTIDE SEQUENCE [LARGE SCALE GENOMIC DNA]</scope>
    <source>
        <strain evidence="3 4">LMG 24012</strain>
    </source>
</reference>
<dbReference type="InterPro" id="IPR036291">
    <property type="entry name" value="NAD(P)-bd_dom_sf"/>
</dbReference>
<dbReference type="Pfam" id="PF13380">
    <property type="entry name" value="CoA_binding_2"/>
    <property type="match status" value="1"/>
</dbReference>
<dbReference type="SUPFAM" id="SSF51735">
    <property type="entry name" value="NAD(P)-binding Rossmann-fold domains"/>
    <property type="match status" value="1"/>
</dbReference>
<dbReference type="SUPFAM" id="SSF52210">
    <property type="entry name" value="Succinyl-CoA synthetase domains"/>
    <property type="match status" value="2"/>
</dbReference>
<organism evidence="3 4">
    <name type="scientific">Parapusillimonas granuli</name>
    <dbReference type="NCBI Taxonomy" id="380911"/>
    <lineage>
        <taxon>Bacteria</taxon>
        <taxon>Pseudomonadati</taxon>
        <taxon>Pseudomonadota</taxon>
        <taxon>Betaproteobacteria</taxon>
        <taxon>Burkholderiales</taxon>
        <taxon>Alcaligenaceae</taxon>
        <taxon>Parapusillimonas</taxon>
    </lineage>
</organism>
<dbReference type="PANTHER" id="PTHR42793">
    <property type="entry name" value="COA BINDING DOMAIN CONTAINING PROTEIN"/>
    <property type="match status" value="1"/>
</dbReference>
<gene>
    <name evidence="3" type="ORF">H0A72_10440</name>
</gene>
<accession>A0A853FYM3</accession>
<evidence type="ECO:0000313" key="4">
    <source>
        <dbReference type="Proteomes" id="UP000559809"/>
    </source>
</evidence>
<comment type="similarity">
    <text evidence="1">In the N-terminal section; belongs to the acetate CoA ligase alpha subunit family.</text>
</comment>
<comment type="caution">
    <text evidence="3">The sequence shown here is derived from an EMBL/GenBank/DDBJ whole genome shotgun (WGS) entry which is preliminary data.</text>
</comment>
<protein>
    <submittedName>
        <fullName evidence="3">Acetate--CoA ligase family protein</fullName>
    </submittedName>
</protein>
<dbReference type="InterPro" id="IPR032875">
    <property type="entry name" value="Succ_CoA_lig_flav_dom"/>
</dbReference>
<dbReference type="Proteomes" id="UP000559809">
    <property type="component" value="Unassembled WGS sequence"/>
</dbReference>
<evidence type="ECO:0000259" key="2">
    <source>
        <dbReference type="SMART" id="SM00881"/>
    </source>
</evidence>
<dbReference type="Gene3D" id="3.30.470.20">
    <property type="entry name" value="ATP-grasp fold, B domain"/>
    <property type="match status" value="1"/>
</dbReference>
<keyword evidence="3" id="KW-0436">Ligase</keyword>
<dbReference type="RefSeq" id="WP_180155035.1">
    <property type="nucleotide sequence ID" value="NZ_JACCEM010000005.1"/>
</dbReference>
<dbReference type="GO" id="GO:0016874">
    <property type="term" value="F:ligase activity"/>
    <property type="evidence" value="ECO:0007669"/>
    <property type="project" value="UniProtKB-KW"/>
</dbReference>
<keyword evidence="4" id="KW-1185">Reference proteome</keyword>
<dbReference type="InterPro" id="IPR013815">
    <property type="entry name" value="ATP_grasp_subdomain_1"/>
</dbReference>
<dbReference type="InterPro" id="IPR003781">
    <property type="entry name" value="CoA-bd"/>
</dbReference>
<evidence type="ECO:0000313" key="3">
    <source>
        <dbReference type="EMBL" id="NYT49723.1"/>
    </source>
</evidence>
<dbReference type="AlphaFoldDB" id="A0A853FYM3"/>
<dbReference type="SMART" id="SM00881">
    <property type="entry name" value="CoA_binding"/>
    <property type="match status" value="1"/>
</dbReference>
<dbReference type="InterPro" id="IPR016102">
    <property type="entry name" value="Succinyl-CoA_synth-like"/>
</dbReference>
<dbReference type="SUPFAM" id="SSF56059">
    <property type="entry name" value="Glutathione synthetase ATP-binding domain-like"/>
    <property type="match status" value="1"/>
</dbReference>
<proteinExistence type="inferred from homology"/>
<dbReference type="FunFam" id="3.30.1490.20:FF:000020">
    <property type="entry name" value="Protein lysine acetyltransferase"/>
    <property type="match status" value="1"/>
</dbReference>
<dbReference type="Pfam" id="PF13607">
    <property type="entry name" value="Succ_CoA_lig"/>
    <property type="match status" value="1"/>
</dbReference>
<sequence>MTSTATLNSLFAPRSIAVVGASNTRGKSGATPIALLRKQGYAGRIHPVNPKEHEVQGLPCFPTIGDIDGDVDLAIIAVPARFARGALEAARPGQLGNAVIFTSGFAEVDEAGRAEQKALQALAGQRGIRLLGPNCLGFMNIPQNVYATFSPAPLTGIVPAGKIGMVTQSGAFGAYAYSMARERGIGLSFWVSTGNESDVDVADCMQWLVQDPNTEVIMAYMEGCQDGEALKLALRAAHEAGKPVVVTKIGRTAAGAQAAASHTAALAGNDAVYDALFRQYGAYRAHSMDEFFTLGQALSIWKGGRARRSLGIVTISGGVGALMADEADDQELALPPLPEDLRRRLLARIPFAGPANPVDVTGQAITDPAVFQDTCLDMLETGAYGALAVFLAAAGSSESLWPHIEQLARSLQARHPETPLAICALLPAERRRKLEELGCMVFSDPSDAVRTLGATLGRHVALPARPDGSQADSFAVEPGAGTFSESASLQILARAGIPVVPSIVATSAAQACAHAKALGAPAAMKIVSADIPHKSDIGGVRLNVQGDDAVAQAYQALRDAAKKHAPAAKVDGVLVAPMISDGVECIMGVHGDPVFGPVVMFGLGGVFVEILKDVTFRLAPFDAEEAKAMILSTRASEILQGARGKPAADIDALAQALAALSRLAYAARDTISSIDVNPIVARPAGLGAMALDAVVVRKA</sequence>
<dbReference type="PANTHER" id="PTHR42793:SF4">
    <property type="entry name" value="BLL6376 PROTEIN"/>
    <property type="match status" value="1"/>
</dbReference>
<dbReference type="EMBL" id="JACCEM010000005">
    <property type="protein sequence ID" value="NYT49723.1"/>
    <property type="molecule type" value="Genomic_DNA"/>
</dbReference>
<name>A0A853FYM3_9BURK</name>
<dbReference type="GO" id="GO:0005524">
    <property type="term" value="F:ATP binding"/>
    <property type="evidence" value="ECO:0007669"/>
    <property type="project" value="InterPro"/>
</dbReference>
<dbReference type="Pfam" id="PF13549">
    <property type="entry name" value="ATP-grasp_5"/>
    <property type="match status" value="1"/>
</dbReference>
<dbReference type="Gene3D" id="3.30.1490.20">
    <property type="entry name" value="ATP-grasp fold, A domain"/>
    <property type="match status" value="1"/>
</dbReference>
<evidence type="ECO:0000256" key="1">
    <source>
        <dbReference type="ARBA" id="ARBA00060888"/>
    </source>
</evidence>
<dbReference type="Gene3D" id="3.40.50.720">
    <property type="entry name" value="NAD(P)-binding Rossmann-like Domain"/>
    <property type="match status" value="1"/>
</dbReference>